<evidence type="ECO:0000313" key="2">
    <source>
        <dbReference type="EMBL" id="KAJ1206497.1"/>
    </source>
</evidence>
<feature type="compositionally biased region" description="Polar residues" evidence="1">
    <location>
        <begin position="22"/>
        <end position="31"/>
    </location>
</feature>
<sequence>MPVTPGMRRGKAATEAGRQQEDTTVVQQSSPLPAGREEQKSWGSRKGAAMQKGSVVVLWSVLLFLLFPSQQGRPGHQGKKMRRSRKGDVKSYRAGR</sequence>
<proteinExistence type="predicted"/>
<reference evidence="2" key="1">
    <citation type="journal article" date="2022" name="bioRxiv">
        <title>Sequencing and chromosome-scale assembly of the giantPleurodeles waltlgenome.</title>
        <authorList>
            <person name="Brown T."/>
            <person name="Elewa A."/>
            <person name="Iarovenko S."/>
            <person name="Subramanian E."/>
            <person name="Araus A.J."/>
            <person name="Petzold A."/>
            <person name="Susuki M."/>
            <person name="Suzuki K.-i.T."/>
            <person name="Hayashi T."/>
            <person name="Toyoda A."/>
            <person name="Oliveira C."/>
            <person name="Osipova E."/>
            <person name="Leigh N.D."/>
            <person name="Simon A."/>
            <person name="Yun M.H."/>
        </authorList>
    </citation>
    <scope>NUCLEOTIDE SEQUENCE</scope>
    <source>
        <strain evidence="2">20211129_DDA</strain>
        <tissue evidence="2">Liver</tissue>
    </source>
</reference>
<feature type="compositionally biased region" description="Basic and acidic residues" evidence="1">
    <location>
        <begin position="86"/>
        <end position="96"/>
    </location>
</feature>
<feature type="region of interest" description="Disordered" evidence="1">
    <location>
        <begin position="70"/>
        <end position="96"/>
    </location>
</feature>
<feature type="compositionally biased region" description="Basic residues" evidence="1">
    <location>
        <begin position="76"/>
        <end position="85"/>
    </location>
</feature>
<dbReference type="EMBL" id="JANPWB010000002">
    <property type="protein sequence ID" value="KAJ1206497.1"/>
    <property type="molecule type" value="Genomic_DNA"/>
</dbReference>
<feature type="region of interest" description="Disordered" evidence="1">
    <location>
        <begin position="1"/>
        <end position="48"/>
    </location>
</feature>
<evidence type="ECO:0000313" key="3">
    <source>
        <dbReference type="Proteomes" id="UP001066276"/>
    </source>
</evidence>
<gene>
    <name evidence="2" type="ORF">NDU88_001902</name>
</gene>
<comment type="caution">
    <text evidence="2">The sequence shown here is derived from an EMBL/GenBank/DDBJ whole genome shotgun (WGS) entry which is preliminary data.</text>
</comment>
<dbReference type="AlphaFoldDB" id="A0AAV7VY40"/>
<organism evidence="2 3">
    <name type="scientific">Pleurodeles waltl</name>
    <name type="common">Iberian ribbed newt</name>
    <dbReference type="NCBI Taxonomy" id="8319"/>
    <lineage>
        <taxon>Eukaryota</taxon>
        <taxon>Metazoa</taxon>
        <taxon>Chordata</taxon>
        <taxon>Craniata</taxon>
        <taxon>Vertebrata</taxon>
        <taxon>Euteleostomi</taxon>
        <taxon>Amphibia</taxon>
        <taxon>Batrachia</taxon>
        <taxon>Caudata</taxon>
        <taxon>Salamandroidea</taxon>
        <taxon>Salamandridae</taxon>
        <taxon>Pleurodelinae</taxon>
        <taxon>Pleurodeles</taxon>
    </lineage>
</organism>
<name>A0AAV7VY40_PLEWA</name>
<protein>
    <submittedName>
        <fullName evidence="2">Uncharacterized protein</fullName>
    </submittedName>
</protein>
<evidence type="ECO:0000256" key="1">
    <source>
        <dbReference type="SAM" id="MobiDB-lite"/>
    </source>
</evidence>
<dbReference type="Proteomes" id="UP001066276">
    <property type="component" value="Chromosome 1_2"/>
</dbReference>
<accession>A0AAV7VY40</accession>
<keyword evidence="3" id="KW-1185">Reference proteome</keyword>